<proteinExistence type="predicted"/>
<dbReference type="EMBL" id="FLUV01001043">
    <property type="protein sequence ID" value="SBW22343.1"/>
    <property type="molecule type" value="Genomic_DNA"/>
</dbReference>
<evidence type="ECO:0000256" key="1">
    <source>
        <dbReference type="SAM" id="MobiDB-lite"/>
    </source>
</evidence>
<protein>
    <recommendedName>
        <fullName evidence="4">Tellurite resistance methyltransferase TehB-like domain-containing protein</fullName>
    </recommendedName>
</protein>
<feature type="region of interest" description="Disordered" evidence="1">
    <location>
        <begin position="56"/>
        <end position="80"/>
    </location>
</feature>
<feature type="compositionally biased region" description="Basic and acidic residues" evidence="1">
    <location>
        <begin position="70"/>
        <end position="80"/>
    </location>
</feature>
<reference evidence="3" key="1">
    <citation type="submission" date="2016-02" db="EMBL/GenBank/DDBJ databases">
        <authorList>
            <person name="Wibberg D."/>
        </authorList>
    </citation>
    <scope>NUCLEOTIDE SEQUENCE [LARGE SCALE GENOMIC DNA]</scope>
</reference>
<sequence length="80" mass="8703">MATDLRYRNAGNKILLDLIRRESGRALDCGCGAGDNARLLTGRGWSVIEVTNDPAELNGGGGTLRSRVPARPDRRSPLRR</sequence>
<dbReference type="InterPro" id="IPR029063">
    <property type="entry name" value="SAM-dependent_MTases_sf"/>
</dbReference>
<keyword evidence="3" id="KW-1185">Reference proteome</keyword>
<dbReference type="Gene3D" id="3.40.50.150">
    <property type="entry name" value="Vaccinia Virus protein VP39"/>
    <property type="match status" value="1"/>
</dbReference>
<evidence type="ECO:0000313" key="2">
    <source>
        <dbReference type="EMBL" id="SBW22343.1"/>
    </source>
</evidence>
<dbReference type="AlphaFoldDB" id="A0A1C3NXQ4"/>
<evidence type="ECO:0000313" key="3">
    <source>
        <dbReference type="Proteomes" id="UP000199013"/>
    </source>
</evidence>
<gene>
    <name evidence="2" type="ORF">FDG2_2491</name>
</gene>
<accession>A0A1C3NXQ4</accession>
<dbReference type="Proteomes" id="UP000199013">
    <property type="component" value="Unassembled WGS sequence"/>
</dbReference>
<dbReference type="SUPFAM" id="SSF53335">
    <property type="entry name" value="S-adenosyl-L-methionine-dependent methyltransferases"/>
    <property type="match status" value="1"/>
</dbReference>
<organism evidence="2 3">
    <name type="scientific">Candidatus Protofrankia californiensis</name>
    <dbReference type="NCBI Taxonomy" id="1839754"/>
    <lineage>
        <taxon>Bacteria</taxon>
        <taxon>Bacillati</taxon>
        <taxon>Actinomycetota</taxon>
        <taxon>Actinomycetes</taxon>
        <taxon>Frankiales</taxon>
        <taxon>Frankiaceae</taxon>
        <taxon>Protofrankia</taxon>
    </lineage>
</organism>
<name>A0A1C3NXQ4_9ACTN</name>
<evidence type="ECO:0008006" key="4">
    <source>
        <dbReference type="Google" id="ProtNLM"/>
    </source>
</evidence>